<sequence length="167" mass="19598">MTLVDHHTFLKQLTALFESKKDHGSIWLTHKRLTHDGEDSAMKHEEGDTSADTREYECLIRVTDGKTTRFSTKVTASELPKFYSQYGTLLKSSLTSLRKRDKKREKLRQEEATKRKKKMTEPVELTGSKRGKGRRARQRQIKAMLKQQESQKRFQEREEARKKSETI</sequence>
<gene>
    <name evidence="9" type="ORF">AAE3_LOCUS7270</name>
</gene>
<organism evidence="9 10">
    <name type="scientific">Cyclocybe aegerita</name>
    <name type="common">Black poplar mushroom</name>
    <name type="synonym">Agrocybe aegerita</name>
    <dbReference type="NCBI Taxonomy" id="1973307"/>
    <lineage>
        <taxon>Eukaryota</taxon>
        <taxon>Fungi</taxon>
        <taxon>Dikarya</taxon>
        <taxon>Basidiomycota</taxon>
        <taxon>Agaricomycotina</taxon>
        <taxon>Agaricomycetes</taxon>
        <taxon>Agaricomycetidae</taxon>
        <taxon>Agaricales</taxon>
        <taxon>Agaricineae</taxon>
        <taxon>Bolbitiaceae</taxon>
        <taxon>Cyclocybe</taxon>
    </lineage>
</organism>
<comment type="similarity">
    <text evidence="2 7">Belongs to the SRP14 family.</text>
</comment>
<evidence type="ECO:0000256" key="3">
    <source>
        <dbReference type="ARBA" id="ARBA00022490"/>
    </source>
</evidence>
<keyword evidence="5 7" id="KW-0733">Signal recognition particle</keyword>
<keyword evidence="4 7" id="KW-0694">RNA-binding</keyword>
<keyword evidence="3 7" id="KW-0963">Cytoplasm</keyword>
<accession>A0A8S0VRW4</accession>
<dbReference type="PANTHER" id="PTHR12013">
    <property type="entry name" value="SIGNAL RECOGNITION PARTICLE 14 KD PROTEIN"/>
    <property type="match status" value="1"/>
</dbReference>
<dbReference type="OrthoDB" id="19209at2759"/>
<evidence type="ECO:0000256" key="1">
    <source>
        <dbReference type="ARBA" id="ARBA00004496"/>
    </source>
</evidence>
<dbReference type="InterPro" id="IPR003210">
    <property type="entry name" value="Signal_recog_particle_SRP14"/>
</dbReference>
<reference evidence="9 10" key="1">
    <citation type="submission" date="2020-01" db="EMBL/GenBank/DDBJ databases">
        <authorList>
            <person name="Gupta K D."/>
        </authorList>
    </citation>
    <scope>NUCLEOTIDE SEQUENCE [LARGE SCALE GENOMIC DNA]</scope>
</reference>
<dbReference type="Proteomes" id="UP000467700">
    <property type="component" value="Unassembled WGS sequence"/>
</dbReference>
<comment type="caution">
    <text evidence="9">The sequence shown here is derived from an EMBL/GenBank/DDBJ whole genome shotgun (WGS) entry which is preliminary data.</text>
</comment>
<dbReference type="Pfam" id="PF02290">
    <property type="entry name" value="SRP14"/>
    <property type="match status" value="1"/>
</dbReference>
<evidence type="ECO:0000256" key="4">
    <source>
        <dbReference type="ARBA" id="ARBA00022884"/>
    </source>
</evidence>
<keyword evidence="6 7" id="KW-0687">Ribonucleoprotein</keyword>
<proteinExistence type="inferred from homology"/>
<evidence type="ECO:0000256" key="5">
    <source>
        <dbReference type="ARBA" id="ARBA00023135"/>
    </source>
</evidence>
<evidence type="ECO:0000256" key="7">
    <source>
        <dbReference type="RuleBase" id="RU368100"/>
    </source>
</evidence>
<feature type="compositionally biased region" description="Basic residues" evidence="8">
    <location>
        <begin position="129"/>
        <end position="140"/>
    </location>
</feature>
<feature type="compositionally biased region" description="Basic residues" evidence="8">
    <location>
        <begin position="97"/>
        <end position="106"/>
    </location>
</feature>
<dbReference type="GO" id="GO:0030942">
    <property type="term" value="F:endoplasmic reticulum signal peptide binding"/>
    <property type="evidence" value="ECO:0007669"/>
    <property type="project" value="UniProtKB-UniRule"/>
</dbReference>
<dbReference type="SUPFAM" id="SSF54762">
    <property type="entry name" value="Signal recognition particle alu RNA binding heterodimer, SRP9/14"/>
    <property type="match status" value="1"/>
</dbReference>
<dbReference type="GO" id="GO:0006614">
    <property type="term" value="P:SRP-dependent cotranslational protein targeting to membrane"/>
    <property type="evidence" value="ECO:0007669"/>
    <property type="project" value="UniProtKB-UniRule"/>
</dbReference>
<comment type="subcellular location">
    <subcellularLocation>
        <location evidence="1 7">Cytoplasm</location>
    </subcellularLocation>
</comment>
<protein>
    <recommendedName>
        <fullName evidence="7">Signal recognition particle subunit SRP14</fullName>
    </recommendedName>
    <alternativeName>
        <fullName evidence="7">Signal recognition particle 14 kDa protein</fullName>
    </alternativeName>
</protein>
<dbReference type="AlphaFoldDB" id="A0A8S0VRW4"/>
<comment type="subunit">
    <text evidence="7">Component of a fungal signal recognition particle (SRP) complex that consists of a 7SL RNA molecule (scR1) and at least six protein subunits: SRP72, SRP68, SRP54, SEC65, SRP21 and SRP14.</text>
</comment>
<keyword evidence="10" id="KW-1185">Reference proteome</keyword>
<dbReference type="InterPro" id="IPR009018">
    <property type="entry name" value="Signal_recog_particle_SRP9/14"/>
</dbReference>
<feature type="region of interest" description="Disordered" evidence="8">
    <location>
        <begin position="97"/>
        <end position="167"/>
    </location>
</feature>
<feature type="compositionally biased region" description="Basic and acidic residues" evidence="8">
    <location>
        <begin position="149"/>
        <end position="167"/>
    </location>
</feature>
<comment type="function">
    <text evidence="7">Component of the signal recognition particle (SRP) complex, a ribonucleoprotein complex that mediates the cotranslational targeting of secretory and membrane proteins to the endoplasmic reticulum (ER).</text>
</comment>
<evidence type="ECO:0000256" key="6">
    <source>
        <dbReference type="ARBA" id="ARBA00023274"/>
    </source>
</evidence>
<dbReference type="Gene3D" id="3.30.720.10">
    <property type="entry name" value="Signal recognition particle alu RNA binding heterodimer, srp9/1"/>
    <property type="match status" value="1"/>
</dbReference>
<dbReference type="GO" id="GO:0005786">
    <property type="term" value="C:signal recognition particle, endoplasmic reticulum targeting"/>
    <property type="evidence" value="ECO:0007669"/>
    <property type="project" value="UniProtKB-UniRule"/>
</dbReference>
<name>A0A8S0VRW4_CYCAE</name>
<evidence type="ECO:0000256" key="2">
    <source>
        <dbReference type="ARBA" id="ARBA00010349"/>
    </source>
</evidence>
<evidence type="ECO:0000313" key="10">
    <source>
        <dbReference type="Proteomes" id="UP000467700"/>
    </source>
</evidence>
<dbReference type="EMBL" id="CACVBS010000046">
    <property type="protein sequence ID" value="CAA7265019.1"/>
    <property type="molecule type" value="Genomic_DNA"/>
</dbReference>
<evidence type="ECO:0000256" key="8">
    <source>
        <dbReference type="SAM" id="MobiDB-lite"/>
    </source>
</evidence>
<dbReference type="GO" id="GO:0008312">
    <property type="term" value="F:7S RNA binding"/>
    <property type="evidence" value="ECO:0007669"/>
    <property type="project" value="UniProtKB-UniRule"/>
</dbReference>
<evidence type="ECO:0000313" key="9">
    <source>
        <dbReference type="EMBL" id="CAA7265019.1"/>
    </source>
</evidence>